<dbReference type="Proteomes" id="UP000521943">
    <property type="component" value="Unassembled WGS sequence"/>
</dbReference>
<protein>
    <submittedName>
        <fullName evidence="2">Uncharacterized protein</fullName>
    </submittedName>
</protein>
<dbReference type="Gene3D" id="1.10.10.60">
    <property type="entry name" value="Homeodomain-like"/>
    <property type="match status" value="1"/>
</dbReference>
<dbReference type="EMBL" id="JACGCI010000001">
    <property type="protein sequence ID" value="KAF6766555.1"/>
    <property type="molecule type" value="Genomic_DNA"/>
</dbReference>
<feature type="compositionally biased region" description="Low complexity" evidence="1">
    <location>
        <begin position="163"/>
        <end position="175"/>
    </location>
</feature>
<evidence type="ECO:0000313" key="3">
    <source>
        <dbReference type="Proteomes" id="UP000521943"/>
    </source>
</evidence>
<feature type="region of interest" description="Disordered" evidence="1">
    <location>
        <begin position="105"/>
        <end position="239"/>
    </location>
</feature>
<feature type="compositionally biased region" description="Basic and acidic residues" evidence="1">
    <location>
        <begin position="321"/>
        <end position="337"/>
    </location>
</feature>
<evidence type="ECO:0000313" key="2">
    <source>
        <dbReference type="EMBL" id="KAF6766555.1"/>
    </source>
</evidence>
<accession>A0A8H6IJ72</accession>
<keyword evidence="3" id="KW-1185">Reference proteome</keyword>
<dbReference type="CDD" id="cd11655">
    <property type="entry name" value="rap1_myb-like"/>
    <property type="match status" value="1"/>
</dbReference>
<dbReference type="AlphaFoldDB" id="A0A8H6IJ72"/>
<proteinExistence type="predicted"/>
<name>A0A8H6IJ72_9AGAR</name>
<organism evidence="2 3">
    <name type="scientific">Ephemerocybe angulata</name>
    <dbReference type="NCBI Taxonomy" id="980116"/>
    <lineage>
        <taxon>Eukaryota</taxon>
        <taxon>Fungi</taxon>
        <taxon>Dikarya</taxon>
        <taxon>Basidiomycota</taxon>
        <taxon>Agaricomycotina</taxon>
        <taxon>Agaricomycetes</taxon>
        <taxon>Agaricomycetidae</taxon>
        <taxon>Agaricales</taxon>
        <taxon>Agaricineae</taxon>
        <taxon>Psathyrellaceae</taxon>
        <taxon>Ephemerocybe</taxon>
    </lineage>
</organism>
<feature type="region of interest" description="Disordered" evidence="1">
    <location>
        <begin position="313"/>
        <end position="382"/>
    </location>
</feature>
<reference evidence="2 3" key="1">
    <citation type="submission" date="2020-07" db="EMBL/GenBank/DDBJ databases">
        <title>Comparative genomics of pyrophilous fungi reveals a link between fire events and developmental genes.</title>
        <authorList>
            <consortium name="DOE Joint Genome Institute"/>
            <person name="Steindorff A.S."/>
            <person name="Carver A."/>
            <person name="Calhoun S."/>
            <person name="Stillman K."/>
            <person name="Liu H."/>
            <person name="Lipzen A."/>
            <person name="Pangilinan J."/>
            <person name="Labutti K."/>
            <person name="Bruns T.D."/>
            <person name="Grigoriev I.V."/>
        </authorList>
    </citation>
    <scope>NUCLEOTIDE SEQUENCE [LARGE SCALE GENOMIC DNA]</scope>
    <source>
        <strain evidence="2 3">CBS 144469</strain>
    </source>
</reference>
<feature type="compositionally biased region" description="Polar residues" evidence="1">
    <location>
        <begin position="190"/>
        <end position="203"/>
    </location>
</feature>
<sequence>MNREQATALSQRAGELLPQGMAGLNFIPANVLQDAIALSAPVQVTDEPTLVQYILNGIQRGQNYKEILNSLHGINGHSASLWKDYYLENKGRIDTWVTMCQRNAKEKNNQQQAASEDKGPVPAVKKPAIKKPSPASFNVDESPERPIVPAKRPRGRPKGSTNKASAPPKASTSKAARTKEDTPVAALSHATGSRRATLNSLTAPTAVFNSHLPPPNADIKIPDPPSRSPSPPTRVIPLKRGNKYTDEDREFFIKFIHRSLIKDNTLTRHELCERIAEKAPHHTTQSWLSHWSNNHDLPDKLLSQAHEKMWQTGNTNAVPSEGREEPKPKRPRYRDLSASEDDDDDNGNDEEDDEISNASDSDDGVPVRHWDKEDMGGKGEPFTDADMYMVAKRIARYQGDWEAASMRERWDSFAKKHPQRSDKSWQQYYRNNEKQIKLLVEKIRKENSQSESQRVRPTKALPRLKRQSDAESS</sequence>
<dbReference type="OrthoDB" id="3194584at2759"/>
<feature type="region of interest" description="Disordered" evidence="1">
    <location>
        <begin position="444"/>
        <end position="473"/>
    </location>
</feature>
<feature type="compositionally biased region" description="Low complexity" evidence="1">
    <location>
        <begin position="120"/>
        <end position="136"/>
    </location>
</feature>
<evidence type="ECO:0000256" key="1">
    <source>
        <dbReference type="SAM" id="MobiDB-lite"/>
    </source>
</evidence>
<feature type="compositionally biased region" description="Basic and acidic residues" evidence="1">
    <location>
        <begin position="365"/>
        <end position="377"/>
    </location>
</feature>
<gene>
    <name evidence="2" type="ORF">DFP72DRAFT_866981</name>
</gene>
<feature type="compositionally biased region" description="Acidic residues" evidence="1">
    <location>
        <begin position="338"/>
        <end position="363"/>
    </location>
</feature>
<feature type="compositionally biased region" description="Pro residues" evidence="1">
    <location>
        <begin position="212"/>
        <end position="234"/>
    </location>
</feature>
<comment type="caution">
    <text evidence="2">The sequence shown here is derived from an EMBL/GenBank/DDBJ whole genome shotgun (WGS) entry which is preliminary data.</text>
</comment>